<dbReference type="Proteomes" id="UP000315349">
    <property type="component" value="Chromosome"/>
</dbReference>
<name>A0A518GN80_9PLAN</name>
<dbReference type="KEGG" id="peh:Spb1_20300"/>
<protein>
    <submittedName>
        <fullName evidence="1">Uncharacterized protein</fullName>
    </submittedName>
</protein>
<organism evidence="1 2">
    <name type="scientific">Planctopirus ephydatiae</name>
    <dbReference type="NCBI Taxonomy" id="2528019"/>
    <lineage>
        <taxon>Bacteria</taxon>
        <taxon>Pseudomonadati</taxon>
        <taxon>Planctomycetota</taxon>
        <taxon>Planctomycetia</taxon>
        <taxon>Planctomycetales</taxon>
        <taxon>Planctomycetaceae</taxon>
        <taxon>Planctopirus</taxon>
    </lineage>
</organism>
<dbReference type="AlphaFoldDB" id="A0A518GN80"/>
<dbReference type="EMBL" id="CP036299">
    <property type="protein sequence ID" value="QDV30102.1"/>
    <property type="molecule type" value="Genomic_DNA"/>
</dbReference>
<evidence type="ECO:0000313" key="1">
    <source>
        <dbReference type="EMBL" id="QDV30102.1"/>
    </source>
</evidence>
<gene>
    <name evidence="1" type="ORF">Spb1_20300</name>
</gene>
<evidence type="ECO:0000313" key="2">
    <source>
        <dbReference type="Proteomes" id="UP000315349"/>
    </source>
</evidence>
<reference evidence="1 2" key="1">
    <citation type="submission" date="2019-02" db="EMBL/GenBank/DDBJ databases">
        <title>Deep-cultivation of Planctomycetes and their phenomic and genomic characterization uncovers novel biology.</title>
        <authorList>
            <person name="Wiegand S."/>
            <person name="Jogler M."/>
            <person name="Boedeker C."/>
            <person name="Pinto D."/>
            <person name="Vollmers J."/>
            <person name="Rivas-Marin E."/>
            <person name="Kohn T."/>
            <person name="Peeters S.H."/>
            <person name="Heuer A."/>
            <person name="Rast P."/>
            <person name="Oberbeckmann S."/>
            <person name="Bunk B."/>
            <person name="Jeske O."/>
            <person name="Meyerdierks A."/>
            <person name="Storesund J.E."/>
            <person name="Kallscheuer N."/>
            <person name="Luecker S."/>
            <person name="Lage O.M."/>
            <person name="Pohl T."/>
            <person name="Merkel B.J."/>
            <person name="Hornburger P."/>
            <person name="Mueller R.-W."/>
            <person name="Bruemmer F."/>
            <person name="Labrenz M."/>
            <person name="Spormann A.M."/>
            <person name="Op den Camp H."/>
            <person name="Overmann J."/>
            <person name="Amann R."/>
            <person name="Jetten M.S.M."/>
            <person name="Mascher T."/>
            <person name="Medema M.H."/>
            <person name="Devos D.P."/>
            <person name="Kaster A.-K."/>
            <person name="Ovreas L."/>
            <person name="Rohde M."/>
            <person name="Galperin M.Y."/>
            <person name="Jogler C."/>
        </authorList>
    </citation>
    <scope>NUCLEOTIDE SEQUENCE [LARGE SCALE GENOMIC DNA]</scope>
    <source>
        <strain evidence="1 2">Spb1</strain>
    </source>
</reference>
<accession>A0A518GN80</accession>
<sequence length="78" mass="8732">MHRTMERRQSRTNLRLVISGKSRGPSSLAARCDRHMFLNQQSPDGFTGHLMFLSQFLDAQARLCRAAGPDALLVSIFG</sequence>
<keyword evidence="2" id="KW-1185">Reference proteome</keyword>
<proteinExistence type="predicted"/>